<gene>
    <name evidence="2" type="ORF">ISN44_As12g031310</name>
</gene>
<dbReference type="Proteomes" id="UP000694251">
    <property type="component" value="Chromosome 12"/>
</dbReference>
<feature type="region of interest" description="Disordered" evidence="1">
    <location>
        <begin position="82"/>
        <end position="102"/>
    </location>
</feature>
<keyword evidence="3" id="KW-1185">Reference proteome</keyword>
<protein>
    <submittedName>
        <fullName evidence="2">Ribonuclease H-like superfamily</fullName>
    </submittedName>
</protein>
<proteinExistence type="predicted"/>
<evidence type="ECO:0000313" key="2">
    <source>
        <dbReference type="EMBL" id="KAG7547926.1"/>
    </source>
</evidence>
<dbReference type="AlphaFoldDB" id="A0A8T1YP41"/>
<comment type="caution">
    <text evidence="2">The sequence shown here is derived from an EMBL/GenBank/DDBJ whole genome shotgun (WGS) entry which is preliminary data.</text>
</comment>
<dbReference type="OrthoDB" id="1131465at2759"/>
<reference evidence="2 3" key="1">
    <citation type="submission" date="2020-12" db="EMBL/GenBank/DDBJ databases">
        <title>Concerted genomic and epigenomic changes stabilize Arabidopsis allopolyploids.</title>
        <authorList>
            <person name="Chen Z."/>
        </authorList>
    </citation>
    <scope>NUCLEOTIDE SEQUENCE [LARGE SCALE GENOMIC DNA]</scope>
    <source>
        <strain evidence="2">As9502</strain>
        <tissue evidence="2">Leaf</tissue>
    </source>
</reference>
<evidence type="ECO:0000313" key="3">
    <source>
        <dbReference type="Proteomes" id="UP000694251"/>
    </source>
</evidence>
<accession>A0A8T1YP41</accession>
<sequence>MYRKYNLPDKCLPSFKHRIDTFTWLDAHFKGKTDSQKLNELGQFFRMPKQKHRSLEDCYLNFEVFKSCSCVIEMDKIFEKEESKMEGSTRKSKRLKEKGLQQ</sequence>
<organism evidence="2 3">
    <name type="scientific">Arabidopsis suecica</name>
    <name type="common">Swedish thale-cress</name>
    <name type="synonym">Cardaminopsis suecica</name>
    <dbReference type="NCBI Taxonomy" id="45249"/>
    <lineage>
        <taxon>Eukaryota</taxon>
        <taxon>Viridiplantae</taxon>
        <taxon>Streptophyta</taxon>
        <taxon>Embryophyta</taxon>
        <taxon>Tracheophyta</taxon>
        <taxon>Spermatophyta</taxon>
        <taxon>Magnoliopsida</taxon>
        <taxon>eudicotyledons</taxon>
        <taxon>Gunneridae</taxon>
        <taxon>Pentapetalae</taxon>
        <taxon>rosids</taxon>
        <taxon>malvids</taxon>
        <taxon>Brassicales</taxon>
        <taxon>Brassicaceae</taxon>
        <taxon>Camelineae</taxon>
        <taxon>Arabidopsis</taxon>
    </lineage>
</organism>
<dbReference type="EMBL" id="JAEFBJ010000012">
    <property type="protein sequence ID" value="KAG7547926.1"/>
    <property type="molecule type" value="Genomic_DNA"/>
</dbReference>
<name>A0A8T1YP41_ARASU</name>
<evidence type="ECO:0000256" key="1">
    <source>
        <dbReference type="SAM" id="MobiDB-lite"/>
    </source>
</evidence>